<reference evidence="6 7" key="1">
    <citation type="submission" date="2024-11" db="EMBL/GenBank/DDBJ databases">
        <title>Adaptive evolution of stress response genes in parasites aligns with host niche diversity.</title>
        <authorList>
            <person name="Hahn C."/>
            <person name="Resl P."/>
        </authorList>
    </citation>
    <scope>NUCLEOTIDE SEQUENCE [LARGE SCALE GENOMIC DNA]</scope>
    <source>
        <strain evidence="6">EGGRZ-B1_66</strain>
        <tissue evidence="6">Body</tissue>
    </source>
</reference>
<dbReference type="AlphaFoldDB" id="A0ABD2Q8R3"/>
<evidence type="ECO:0000256" key="1">
    <source>
        <dbReference type="ARBA" id="ARBA00004141"/>
    </source>
</evidence>
<sequence length="154" mass="17121">MYFPDLQSFGGVVPRNYGFVVIAGTGAFFVNLAHIYEVAKARKKHNVQPPVLYHPTNNEYNCVQRSHQNYLEKLPLSLMLLFVGGLRYPRSSAAFYAIYLGGRIAYMIGYNTGEPKNRIRGMFGYAGLLGLLLNTLTFGVTHAVASVKAKPCCH</sequence>
<proteinExistence type="predicted"/>
<name>A0ABD2Q8R3_9PLAT</name>
<dbReference type="InterPro" id="IPR050997">
    <property type="entry name" value="MAPEG"/>
</dbReference>
<dbReference type="PANTHER" id="PTHR10250">
    <property type="entry name" value="MICROSOMAL GLUTATHIONE S-TRANSFERASE"/>
    <property type="match status" value="1"/>
</dbReference>
<dbReference type="InterPro" id="IPR001129">
    <property type="entry name" value="Membr-assoc_MAPEG"/>
</dbReference>
<organism evidence="6 7">
    <name type="scientific">Cichlidogyrus casuarinus</name>
    <dbReference type="NCBI Taxonomy" id="1844966"/>
    <lineage>
        <taxon>Eukaryota</taxon>
        <taxon>Metazoa</taxon>
        <taxon>Spiralia</taxon>
        <taxon>Lophotrochozoa</taxon>
        <taxon>Platyhelminthes</taxon>
        <taxon>Monogenea</taxon>
        <taxon>Monopisthocotylea</taxon>
        <taxon>Dactylogyridea</taxon>
        <taxon>Ancyrocephalidae</taxon>
        <taxon>Cichlidogyrus</taxon>
    </lineage>
</organism>
<protein>
    <submittedName>
        <fullName evidence="6">Microsomal glutathione S-transferase 3</fullName>
    </submittedName>
</protein>
<dbReference type="Proteomes" id="UP001626550">
    <property type="component" value="Unassembled WGS sequence"/>
</dbReference>
<dbReference type="Gene3D" id="1.20.120.550">
    <property type="entry name" value="Membrane associated eicosanoid/glutathione metabolism-like domain"/>
    <property type="match status" value="1"/>
</dbReference>
<evidence type="ECO:0000256" key="5">
    <source>
        <dbReference type="SAM" id="Phobius"/>
    </source>
</evidence>
<feature type="transmembrane region" description="Helical" evidence="5">
    <location>
        <begin position="93"/>
        <end position="110"/>
    </location>
</feature>
<keyword evidence="4 5" id="KW-0472">Membrane</keyword>
<evidence type="ECO:0000313" key="6">
    <source>
        <dbReference type="EMBL" id="KAL3315582.1"/>
    </source>
</evidence>
<feature type="transmembrane region" description="Helical" evidence="5">
    <location>
        <begin position="17"/>
        <end position="36"/>
    </location>
</feature>
<dbReference type="GO" id="GO:0006691">
    <property type="term" value="P:leukotriene metabolic process"/>
    <property type="evidence" value="ECO:0007669"/>
    <property type="project" value="UniProtKB-ARBA"/>
</dbReference>
<evidence type="ECO:0000256" key="2">
    <source>
        <dbReference type="ARBA" id="ARBA00022692"/>
    </source>
</evidence>
<keyword evidence="2 5" id="KW-0812">Transmembrane</keyword>
<evidence type="ECO:0000313" key="7">
    <source>
        <dbReference type="Proteomes" id="UP001626550"/>
    </source>
</evidence>
<dbReference type="Pfam" id="PF01124">
    <property type="entry name" value="MAPEG"/>
    <property type="match status" value="1"/>
</dbReference>
<comment type="caution">
    <text evidence="6">The sequence shown here is derived from an EMBL/GenBank/DDBJ whole genome shotgun (WGS) entry which is preliminary data.</text>
</comment>
<dbReference type="InterPro" id="IPR023352">
    <property type="entry name" value="MAPEG-like_dom_sf"/>
</dbReference>
<keyword evidence="7" id="KW-1185">Reference proteome</keyword>
<evidence type="ECO:0000256" key="4">
    <source>
        <dbReference type="ARBA" id="ARBA00023136"/>
    </source>
</evidence>
<dbReference type="EMBL" id="JBJKFK010000714">
    <property type="protein sequence ID" value="KAL3315582.1"/>
    <property type="molecule type" value="Genomic_DNA"/>
</dbReference>
<dbReference type="SUPFAM" id="SSF161084">
    <property type="entry name" value="MAPEG domain-like"/>
    <property type="match status" value="1"/>
</dbReference>
<comment type="subcellular location">
    <subcellularLocation>
        <location evidence="1">Membrane</location>
        <topology evidence="1">Multi-pass membrane protein</topology>
    </subcellularLocation>
</comment>
<accession>A0ABD2Q8R3</accession>
<dbReference type="PANTHER" id="PTHR10250:SF26">
    <property type="entry name" value="GLUTATHIONE S-TRANSFERASE 3, MITOCHONDRIAL"/>
    <property type="match status" value="1"/>
</dbReference>
<feature type="transmembrane region" description="Helical" evidence="5">
    <location>
        <begin position="122"/>
        <end position="145"/>
    </location>
</feature>
<dbReference type="GO" id="GO:0016020">
    <property type="term" value="C:membrane"/>
    <property type="evidence" value="ECO:0007669"/>
    <property type="project" value="UniProtKB-SubCell"/>
</dbReference>
<evidence type="ECO:0000256" key="3">
    <source>
        <dbReference type="ARBA" id="ARBA00022989"/>
    </source>
</evidence>
<gene>
    <name evidence="6" type="primary">MGST3</name>
    <name evidence="6" type="ORF">Ciccas_005779</name>
</gene>
<keyword evidence="3 5" id="KW-1133">Transmembrane helix</keyword>